<evidence type="ECO:0000256" key="1">
    <source>
        <dbReference type="ARBA" id="ARBA00012486"/>
    </source>
</evidence>
<dbReference type="PROSITE" id="PS50127">
    <property type="entry name" value="UBC_2"/>
    <property type="match status" value="1"/>
</dbReference>
<comment type="caution">
    <text evidence="8">The sequence shown here is derived from an EMBL/GenBank/DDBJ whole genome shotgun (WGS) entry which is preliminary data.</text>
</comment>
<keyword evidence="9" id="KW-1185">Reference proteome</keyword>
<keyword evidence="5" id="KW-0067">ATP-binding</keyword>
<evidence type="ECO:0000313" key="9">
    <source>
        <dbReference type="Proteomes" id="UP001289374"/>
    </source>
</evidence>
<accession>A0AAE1WSE6</accession>
<dbReference type="CDD" id="cd23837">
    <property type="entry name" value="UBCc_UBE2O"/>
    <property type="match status" value="1"/>
</dbReference>
<gene>
    <name evidence="8" type="ORF">Sango_1313800</name>
</gene>
<dbReference type="Pfam" id="PF00179">
    <property type="entry name" value="UQ_con"/>
    <property type="match status" value="1"/>
</dbReference>
<dbReference type="Proteomes" id="UP001289374">
    <property type="component" value="Unassembled WGS sequence"/>
</dbReference>
<feature type="compositionally biased region" description="Low complexity" evidence="6">
    <location>
        <begin position="268"/>
        <end position="285"/>
    </location>
</feature>
<proteinExistence type="predicted"/>
<keyword evidence="4" id="KW-0833">Ubl conjugation pathway</keyword>
<evidence type="ECO:0000256" key="3">
    <source>
        <dbReference type="ARBA" id="ARBA00022741"/>
    </source>
</evidence>
<feature type="compositionally biased region" description="Polar residues" evidence="6">
    <location>
        <begin position="328"/>
        <end position="355"/>
    </location>
</feature>
<reference evidence="8" key="1">
    <citation type="submission" date="2020-06" db="EMBL/GenBank/DDBJ databases">
        <authorList>
            <person name="Li T."/>
            <person name="Hu X."/>
            <person name="Zhang T."/>
            <person name="Song X."/>
            <person name="Zhang H."/>
            <person name="Dai N."/>
            <person name="Sheng W."/>
            <person name="Hou X."/>
            <person name="Wei L."/>
        </authorList>
    </citation>
    <scope>NUCLEOTIDE SEQUENCE</scope>
    <source>
        <strain evidence="8">K16</strain>
        <tissue evidence="8">Leaf</tissue>
    </source>
</reference>
<dbReference type="InterPro" id="IPR000608">
    <property type="entry name" value="UBC"/>
</dbReference>
<protein>
    <recommendedName>
        <fullName evidence="1">E2 ubiquitin-conjugating enzyme</fullName>
        <ecNumber evidence="1">2.3.2.23</ecNumber>
    </recommendedName>
</protein>
<evidence type="ECO:0000313" key="8">
    <source>
        <dbReference type="EMBL" id="KAK4398383.1"/>
    </source>
</evidence>
<dbReference type="EC" id="2.3.2.23" evidence="1"/>
<evidence type="ECO:0000256" key="6">
    <source>
        <dbReference type="SAM" id="MobiDB-lite"/>
    </source>
</evidence>
<reference evidence="8" key="2">
    <citation type="journal article" date="2024" name="Plant">
        <title>Genomic evolution and insights into agronomic trait innovations of Sesamum species.</title>
        <authorList>
            <person name="Miao H."/>
            <person name="Wang L."/>
            <person name="Qu L."/>
            <person name="Liu H."/>
            <person name="Sun Y."/>
            <person name="Le M."/>
            <person name="Wang Q."/>
            <person name="Wei S."/>
            <person name="Zheng Y."/>
            <person name="Lin W."/>
            <person name="Duan Y."/>
            <person name="Cao H."/>
            <person name="Xiong S."/>
            <person name="Wang X."/>
            <person name="Wei L."/>
            <person name="Li C."/>
            <person name="Ma Q."/>
            <person name="Ju M."/>
            <person name="Zhao R."/>
            <person name="Li G."/>
            <person name="Mu C."/>
            <person name="Tian Q."/>
            <person name="Mei H."/>
            <person name="Zhang T."/>
            <person name="Gao T."/>
            <person name="Zhang H."/>
        </authorList>
    </citation>
    <scope>NUCLEOTIDE SEQUENCE</scope>
    <source>
        <strain evidence="8">K16</strain>
    </source>
</reference>
<evidence type="ECO:0000256" key="5">
    <source>
        <dbReference type="ARBA" id="ARBA00022840"/>
    </source>
</evidence>
<evidence type="ECO:0000256" key="2">
    <source>
        <dbReference type="ARBA" id="ARBA00022679"/>
    </source>
</evidence>
<keyword evidence="3" id="KW-0547">Nucleotide-binding</keyword>
<dbReference type="PANTHER" id="PTHR46116:SF41">
    <property type="entry name" value="UBIQUITIN-CONJUGATING ENZYME E2 25-RELATED"/>
    <property type="match status" value="1"/>
</dbReference>
<keyword evidence="2" id="KW-0808">Transferase</keyword>
<dbReference type="SUPFAM" id="SSF54495">
    <property type="entry name" value="UBC-like"/>
    <property type="match status" value="1"/>
</dbReference>
<sequence length="775" mass="85290">MESPTPVSRYIAQNSKVFPGGSSSVACKEVEVLELSPLVNRTSKPKSSKQKEAICHEIIDVDMEEDSGSVMLIDGAVDRSSKGKEALSNFAVGPCNSPDDGSGSDIHMANYGTVDGFNSNLFYGEDEWIDSYYDDIIYDDYTVMQSHFDHMDIPPGVEVPFPWLPSCPGSNPPVPITSTSTSSSSQIQWNGANRTSTSSRSQNKSNCANRTSTSSSSQIELNGDNISPNLASTHSSLPLKSIQINNNARSRIGTQSATHLKEKWLEPGLGPKKSTTSSGTGFLSSQPSGSSFPQRAVEEVWRSFRKSKRRSRASHFSSSPKNQYPLVPSSSNNQYPSLPSSPTNQYPLVSSGPNSQYPPFPPFPSTVNNYSGHPSVSMQTTAFGGGPYMPVWQDLPMNMLEPYVGPAFISESPFSPWAQDSTNNLNSAAPARVEQINVDEILKDFDLFKKFDTVEDYSDHHYSKHAPRNWAKRIQEEWKILEKNLPDEIFVRAYESRMDLLRAVIVGAEGTPYHDGLFFFDVFFPSTYPNAPPHVYYHSGGLRINPNLYSCGKVCLSLLNTWTGGHKEKWIPGVSTMLQVLVSIQGLILNAKPYFNEPGYADLCGSTAGEERSVEYNEKTFIYSLQTMVYNIRRPQKCFEAFVLGHFCKHARDILVSCKAYMDGAQVGCLGNGGVQDVDEGDKSSSQNFRGSLARFITVLVNTFSEIGAKDCEEFLSLSQIANEPATVAARGPVPLQLGGLHSCVLRMQKSYFGNKTSNTCGYNLELSLLLTTLS</sequence>
<name>A0AAE1WSE6_9LAMI</name>
<dbReference type="GO" id="GO:0005524">
    <property type="term" value="F:ATP binding"/>
    <property type="evidence" value="ECO:0007669"/>
    <property type="project" value="UniProtKB-KW"/>
</dbReference>
<feature type="region of interest" description="Disordered" evidence="6">
    <location>
        <begin position="259"/>
        <end position="294"/>
    </location>
</feature>
<dbReference type="InterPro" id="IPR016135">
    <property type="entry name" value="UBQ-conjugating_enzyme/RWD"/>
</dbReference>
<feature type="compositionally biased region" description="Polar residues" evidence="6">
    <location>
        <begin position="186"/>
        <end position="233"/>
    </location>
</feature>
<dbReference type="FunFam" id="3.10.110.10:FF:000028">
    <property type="entry name" value="Probable ubiquitin-conjugating enzyme E2 23"/>
    <property type="match status" value="1"/>
</dbReference>
<dbReference type="SMART" id="SM00212">
    <property type="entry name" value="UBCc"/>
    <property type="match status" value="1"/>
</dbReference>
<dbReference type="GO" id="GO:0061631">
    <property type="term" value="F:ubiquitin conjugating enzyme activity"/>
    <property type="evidence" value="ECO:0007669"/>
    <property type="project" value="UniProtKB-EC"/>
</dbReference>
<dbReference type="AlphaFoldDB" id="A0AAE1WSE6"/>
<feature type="domain" description="UBC core" evidence="7">
    <location>
        <begin position="469"/>
        <end position="629"/>
    </location>
</feature>
<evidence type="ECO:0000259" key="7">
    <source>
        <dbReference type="PROSITE" id="PS50127"/>
    </source>
</evidence>
<feature type="region of interest" description="Disordered" evidence="6">
    <location>
        <begin position="308"/>
        <end position="355"/>
    </location>
</feature>
<feature type="region of interest" description="Disordered" evidence="6">
    <location>
        <begin position="172"/>
        <end position="233"/>
    </location>
</feature>
<evidence type="ECO:0000256" key="4">
    <source>
        <dbReference type="ARBA" id="ARBA00022786"/>
    </source>
</evidence>
<dbReference type="EMBL" id="JACGWL010000007">
    <property type="protein sequence ID" value="KAK4398383.1"/>
    <property type="molecule type" value="Genomic_DNA"/>
</dbReference>
<dbReference type="PANTHER" id="PTHR46116">
    <property type="entry name" value="(E3-INDEPENDENT) E2 UBIQUITIN-CONJUGATING ENZYME"/>
    <property type="match status" value="1"/>
</dbReference>
<organism evidence="8 9">
    <name type="scientific">Sesamum angolense</name>
    <dbReference type="NCBI Taxonomy" id="2727404"/>
    <lineage>
        <taxon>Eukaryota</taxon>
        <taxon>Viridiplantae</taxon>
        <taxon>Streptophyta</taxon>
        <taxon>Embryophyta</taxon>
        <taxon>Tracheophyta</taxon>
        <taxon>Spermatophyta</taxon>
        <taxon>Magnoliopsida</taxon>
        <taxon>eudicotyledons</taxon>
        <taxon>Gunneridae</taxon>
        <taxon>Pentapetalae</taxon>
        <taxon>asterids</taxon>
        <taxon>lamiids</taxon>
        <taxon>Lamiales</taxon>
        <taxon>Pedaliaceae</taxon>
        <taxon>Sesamum</taxon>
    </lineage>
</organism>
<dbReference type="Gene3D" id="3.10.110.10">
    <property type="entry name" value="Ubiquitin Conjugating Enzyme"/>
    <property type="match status" value="1"/>
</dbReference>